<evidence type="ECO:0000313" key="1">
    <source>
        <dbReference type="EMBL" id="GAG97541.1"/>
    </source>
</evidence>
<organism evidence="1">
    <name type="scientific">marine sediment metagenome</name>
    <dbReference type="NCBI Taxonomy" id="412755"/>
    <lineage>
        <taxon>unclassified sequences</taxon>
        <taxon>metagenomes</taxon>
        <taxon>ecological metagenomes</taxon>
    </lineage>
</organism>
<name>X1DMA8_9ZZZZ</name>
<comment type="caution">
    <text evidence="1">The sequence shown here is derived from an EMBL/GenBank/DDBJ whole genome shotgun (WGS) entry which is preliminary data.</text>
</comment>
<reference evidence="1" key="1">
    <citation type="journal article" date="2014" name="Front. Microbiol.">
        <title>High frequency of phylogenetically diverse reductive dehalogenase-homologous genes in deep subseafloor sedimentary metagenomes.</title>
        <authorList>
            <person name="Kawai M."/>
            <person name="Futagami T."/>
            <person name="Toyoda A."/>
            <person name="Takaki Y."/>
            <person name="Nishi S."/>
            <person name="Hori S."/>
            <person name="Arai W."/>
            <person name="Tsubouchi T."/>
            <person name="Morono Y."/>
            <person name="Uchiyama I."/>
            <person name="Ito T."/>
            <person name="Fujiyama A."/>
            <person name="Inagaki F."/>
            <person name="Takami H."/>
        </authorList>
    </citation>
    <scope>NUCLEOTIDE SEQUENCE</scope>
    <source>
        <strain evidence="1">Expedition CK06-06</strain>
    </source>
</reference>
<dbReference type="EMBL" id="BART01019894">
    <property type="protein sequence ID" value="GAG97541.1"/>
    <property type="molecule type" value="Genomic_DNA"/>
</dbReference>
<dbReference type="AlphaFoldDB" id="X1DMA8"/>
<protein>
    <submittedName>
        <fullName evidence="1">Uncharacterized protein</fullName>
    </submittedName>
</protein>
<feature type="non-terminal residue" evidence="1">
    <location>
        <position position="153"/>
    </location>
</feature>
<accession>X1DMA8</accession>
<proteinExistence type="predicted"/>
<sequence>MTCFDNFIGVDGTCNDVVPESGLNLSDIGLPVDELNSIVTKDFRNGKALGEAKISFATKMIFNEVLAHFSDKIRPTSLMDQQRVGIPQENLNIQNGIAGVMKGIQLEFCQTTSFLDFFVSSISVQVDVTGDIDVEVWDLIQNKLLDTITISAV</sequence>
<gene>
    <name evidence="1" type="ORF">S01H4_37094</name>
</gene>